<evidence type="ECO:0000256" key="6">
    <source>
        <dbReference type="ARBA" id="ARBA00022729"/>
    </source>
</evidence>
<evidence type="ECO:0000256" key="3">
    <source>
        <dbReference type="ARBA" id="ARBA00022475"/>
    </source>
</evidence>
<dbReference type="SUPFAM" id="SSF88713">
    <property type="entry name" value="Glycoside hydrolase/deacetylase"/>
    <property type="match status" value="1"/>
</dbReference>
<sequence length="295" mass="32946">MEHTRLLQLDFWMPRGRLRTPRRKVSSPIPRLAFAASVMLTAAVFLVALVGVGSALSLSPRDSMKVYTQCNERGKVALTFDDGPYQYMPDICKILEDNNITGTFFVNSNNWDCIYNEPQPTNLKAAYAAGHQIGLHTWSHPDLTTLTQSPDDMDFQFQANIASVQRIIGVYPAFMRPPYGNYNDDVLAYFAKYSLNPVTWNFDSEDSTDNATAEKCERNYDTIQSTTPGSAIALNHETFEPTAHEVLPYAIQQLRAKGYTFCTVAECVGLPPYNDALAVAPDPAPTFEWTCDQSS</sequence>
<evidence type="ECO:0000256" key="11">
    <source>
        <dbReference type="ARBA" id="ARBA00023316"/>
    </source>
</evidence>
<proteinExistence type="predicted"/>
<keyword evidence="6" id="KW-0732">Signal</keyword>
<evidence type="ECO:0000259" key="12">
    <source>
        <dbReference type="PROSITE" id="PS51677"/>
    </source>
</evidence>
<keyword evidence="7" id="KW-0378">Hydrolase</keyword>
<dbReference type="GO" id="GO:0098552">
    <property type="term" value="C:side of membrane"/>
    <property type="evidence" value="ECO:0007669"/>
    <property type="project" value="UniProtKB-KW"/>
</dbReference>
<dbReference type="GO" id="GO:0046872">
    <property type="term" value="F:metal ion binding"/>
    <property type="evidence" value="ECO:0007669"/>
    <property type="project" value="UniProtKB-KW"/>
</dbReference>
<organism evidence="13 14">
    <name type="scientific">Mycena pura</name>
    <dbReference type="NCBI Taxonomy" id="153505"/>
    <lineage>
        <taxon>Eukaryota</taxon>
        <taxon>Fungi</taxon>
        <taxon>Dikarya</taxon>
        <taxon>Basidiomycota</taxon>
        <taxon>Agaricomycotina</taxon>
        <taxon>Agaricomycetes</taxon>
        <taxon>Agaricomycetidae</taxon>
        <taxon>Agaricales</taxon>
        <taxon>Marasmiineae</taxon>
        <taxon>Mycenaceae</taxon>
        <taxon>Mycena</taxon>
    </lineage>
</organism>
<keyword evidence="9" id="KW-0119">Carbohydrate metabolism</keyword>
<dbReference type="PANTHER" id="PTHR46471">
    <property type="entry name" value="CHITIN DEACETYLASE"/>
    <property type="match status" value="1"/>
</dbReference>
<dbReference type="PROSITE" id="PS51677">
    <property type="entry name" value="NODB"/>
    <property type="match status" value="1"/>
</dbReference>
<keyword evidence="11" id="KW-0961">Cell wall biogenesis/degradation</keyword>
<evidence type="ECO:0000256" key="4">
    <source>
        <dbReference type="ARBA" id="ARBA00022622"/>
    </source>
</evidence>
<dbReference type="AlphaFoldDB" id="A0AAD6V7T5"/>
<keyword evidence="5" id="KW-0479">Metal-binding</keyword>
<evidence type="ECO:0000256" key="8">
    <source>
        <dbReference type="ARBA" id="ARBA00023136"/>
    </source>
</evidence>
<dbReference type="GO" id="GO:0005886">
    <property type="term" value="C:plasma membrane"/>
    <property type="evidence" value="ECO:0007669"/>
    <property type="project" value="UniProtKB-SubCell"/>
</dbReference>
<keyword evidence="14" id="KW-1185">Reference proteome</keyword>
<comment type="subcellular location">
    <subcellularLocation>
        <location evidence="2">Cell membrane</location>
        <topology evidence="2">Lipid-anchor</topology>
        <topology evidence="2">GPI-anchor</topology>
    </subcellularLocation>
</comment>
<keyword evidence="8" id="KW-0472">Membrane</keyword>
<dbReference type="GO" id="GO:0071555">
    <property type="term" value="P:cell wall organization"/>
    <property type="evidence" value="ECO:0007669"/>
    <property type="project" value="UniProtKB-KW"/>
</dbReference>
<dbReference type="InterPro" id="IPR002509">
    <property type="entry name" value="NODB_dom"/>
</dbReference>
<protein>
    <submittedName>
        <fullName evidence="13">Carbohydrate esterase family 4 protein</fullName>
    </submittedName>
</protein>
<evidence type="ECO:0000256" key="9">
    <source>
        <dbReference type="ARBA" id="ARBA00023277"/>
    </source>
</evidence>
<evidence type="ECO:0000313" key="13">
    <source>
        <dbReference type="EMBL" id="KAJ7201891.1"/>
    </source>
</evidence>
<feature type="domain" description="NodB homology" evidence="12">
    <location>
        <begin position="74"/>
        <end position="262"/>
    </location>
</feature>
<keyword evidence="4" id="KW-0336">GPI-anchor</keyword>
<dbReference type="Pfam" id="PF01522">
    <property type="entry name" value="Polysacc_deac_1"/>
    <property type="match status" value="1"/>
</dbReference>
<comment type="caution">
    <text evidence="13">The sequence shown here is derived from an EMBL/GenBank/DDBJ whole genome shotgun (WGS) entry which is preliminary data.</text>
</comment>
<dbReference type="GO" id="GO:0005975">
    <property type="term" value="P:carbohydrate metabolic process"/>
    <property type="evidence" value="ECO:0007669"/>
    <property type="project" value="InterPro"/>
</dbReference>
<dbReference type="GO" id="GO:0016810">
    <property type="term" value="F:hydrolase activity, acting on carbon-nitrogen (but not peptide) bonds"/>
    <property type="evidence" value="ECO:0007669"/>
    <property type="project" value="InterPro"/>
</dbReference>
<evidence type="ECO:0000256" key="5">
    <source>
        <dbReference type="ARBA" id="ARBA00022723"/>
    </source>
</evidence>
<dbReference type="Gene3D" id="3.20.20.370">
    <property type="entry name" value="Glycoside hydrolase/deacetylase"/>
    <property type="match status" value="1"/>
</dbReference>
<evidence type="ECO:0000256" key="1">
    <source>
        <dbReference type="ARBA" id="ARBA00001941"/>
    </source>
</evidence>
<reference evidence="13" key="1">
    <citation type="submission" date="2023-03" db="EMBL/GenBank/DDBJ databases">
        <title>Massive genome expansion in bonnet fungi (Mycena s.s.) driven by repeated elements and novel gene families across ecological guilds.</title>
        <authorList>
            <consortium name="Lawrence Berkeley National Laboratory"/>
            <person name="Harder C.B."/>
            <person name="Miyauchi S."/>
            <person name="Viragh M."/>
            <person name="Kuo A."/>
            <person name="Thoen E."/>
            <person name="Andreopoulos B."/>
            <person name="Lu D."/>
            <person name="Skrede I."/>
            <person name="Drula E."/>
            <person name="Henrissat B."/>
            <person name="Morin E."/>
            <person name="Kohler A."/>
            <person name="Barry K."/>
            <person name="LaButti K."/>
            <person name="Morin E."/>
            <person name="Salamov A."/>
            <person name="Lipzen A."/>
            <person name="Mereny Z."/>
            <person name="Hegedus B."/>
            <person name="Baldrian P."/>
            <person name="Stursova M."/>
            <person name="Weitz H."/>
            <person name="Taylor A."/>
            <person name="Grigoriev I.V."/>
            <person name="Nagy L.G."/>
            <person name="Martin F."/>
            <person name="Kauserud H."/>
        </authorList>
    </citation>
    <scope>NUCLEOTIDE SEQUENCE</scope>
    <source>
        <strain evidence="13">9144</strain>
    </source>
</reference>
<evidence type="ECO:0000313" key="14">
    <source>
        <dbReference type="Proteomes" id="UP001219525"/>
    </source>
</evidence>
<evidence type="ECO:0000256" key="2">
    <source>
        <dbReference type="ARBA" id="ARBA00004609"/>
    </source>
</evidence>
<keyword evidence="3" id="KW-1003">Cell membrane</keyword>
<dbReference type="PANTHER" id="PTHR46471:SF2">
    <property type="entry name" value="CHITIN DEACETYLASE-RELATED"/>
    <property type="match status" value="1"/>
</dbReference>
<gene>
    <name evidence="13" type="ORF">GGX14DRAFT_699318</name>
</gene>
<keyword evidence="4" id="KW-0325">Glycoprotein</keyword>
<dbReference type="EMBL" id="JARJCW010000057">
    <property type="protein sequence ID" value="KAJ7201891.1"/>
    <property type="molecule type" value="Genomic_DNA"/>
</dbReference>
<evidence type="ECO:0000256" key="10">
    <source>
        <dbReference type="ARBA" id="ARBA00023288"/>
    </source>
</evidence>
<accession>A0AAD6V7T5</accession>
<evidence type="ECO:0000256" key="7">
    <source>
        <dbReference type="ARBA" id="ARBA00022801"/>
    </source>
</evidence>
<keyword evidence="10" id="KW-0449">Lipoprotein</keyword>
<dbReference type="InterPro" id="IPR011330">
    <property type="entry name" value="Glyco_hydro/deAcase_b/a-brl"/>
</dbReference>
<name>A0AAD6V7T5_9AGAR</name>
<dbReference type="Proteomes" id="UP001219525">
    <property type="component" value="Unassembled WGS sequence"/>
</dbReference>
<comment type="cofactor">
    <cofactor evidence="1">
        <name>Co(2+)</name>
        <dbReference type="ChEBI" id="CHEBI:48828"/>
    </cofactor>
</comment>